<sequence length="193" mass="21979">MSLELELQKFPKVVTLKDGTQVTLRPLQSSDEPALHEFFLAVPEQERMFIKYRVTDRAVIRNWCQNIDYGRNFPLLAFAGNRVVGDATLHQQLGGWKRHVGRVSVLVHPRFRGRGLARALVSEIVEVARNLGLEKVEAEFIGEQEAAMKLFAMLGFTHLVRIPDHVKDMQGIKHDYILMELVLRTDEEYAGAG</sequence>
<accession>A0A6M1RRE5</accession>
<dbReference type="CDD" id="cd04301">
    <property type="entry name" value="NAT_SF"/>
    <property type="match status" value="1"/>
</dbReference>
<feature type="domain" description="N-acetyltransferase" evidence="3">
    <location>
        <begin position="22"/>
        <end position="184"/>
    </location>
</feature>
<proteinExistence type="predicted"/>
<dbReference type="InterPro" id="IPR016181">
    <property type="entry name" value="Acyl_CoA_acyltransferase"/>
</dbReference>
<dbReference type="AlphaFoldDB" id="A0A6M1RRE5"/>
<organism evidence="4 5">
    <name type="scientific">Limisphaera ngatamarikiensis</name>
    <dbReference type="NCBI Taxonomy" id="1324935"/>
    <lineage>
        <taxon>Bacteria</taxon>
        <taxon>Pseudomonadati</taxon>
        <taxon>Verrucomicrobiota</taxon>
        <taxon>Verrucomicrobiia</taxon>
        <taxon>Limisphaerales</taxon>
        <taxon>Limisphaeraceae</taxon>
        <taxon>Limisphaera</taxon>
    </lineage>
</organism>
<dbReference type="Pfam" id="PF00583">
    <property type="entry name" value="Acetyltransf_1"/>
    <property type="match status" value="1"/>
</dbReference>
<dbReference type="SUPFAM" id="SSF55729">
    <property type="entry name" value="Acyl-CoA N-acyltransferases (Nat)"/>
    <property type="match status" value="1"/>
</dbReference>
<dbReference type="PROSITE" id="PS51186">
    <property type="entry name" value="GNAT"/>
    <property type="match status" value="1"/>
</dbReference>
<reference evidence="4 5" key="1">
    <citation type="submission" date="2020-02" db="EMBL/GenBank/DDBJ databases">
        <title>Draft genome sequence of Limisphaera ngatamarikiensis NGM72.4T, a thermophilic Verrucomicrobia grouped in subdivision 3.</title>
        <authorList>
            <person name="Carere C.R."/>
            <person name="Steen J."/>
            <person name="Hugenholtz P."/>
            <person name="Stott M.B."/>
        </authorList>
    </citation>
    <scope>NUCLEOTIDE SEQUENCE [LARGE SCALE GENOMIC DNA]</scope>
    <source>
        <strain evidence="4 5">NGM72.4</strain>
    </source>
</reference>
<keyword evidence="2" id="KW-0012">Acyltransferase</keyword>
<evidence type="ECO:0000256" key="2">
    <source>
        <dbReference type="ARBA" id="ARBA00023315"/>
    </source>
</evidence>
<comment type="caution">
    <text evidence="4">The sequence shown here is derived from an EMBL/GenBank/DDBJ whole genome shotgun (WGS) entry which is preliminary data.</text>
</comment>
<dbReference type="RefSeq" id="WP_165105318.1">
    <property type="nucleotide sequence ID" value="NZ_JAAKYA010000006.1"/>
</dbReference>
<dbReference type="GO" id="GO:0016747">
    <property type="term" value="F:acyltransferase activity, transferring groups other than amino-acyl groups"/>
    <property type="evidence" value="ECO:0007669"/>
    <property type="project" value="InterPro"/>
</dbReference>
<dbReference type="Proteomes" id="UP000477311">
    <property type="component" value="Unassembled WGS sequence"/>
</dbReference>
<dbReference type="PANTHER" id="PTHR43877">
    <property type="entry name" value="AMINOALKYLPHOSPHONATE N-ACETYLTRANSFERASE-RELATED-RELATED"/>
    <property type="match status" value="1"/>
</dbReference>
<evidence type="ECO:0000313" key="4">
    <source>
        <dbReference type="EMBL" id="NGO38034.1"/>
    </source>
</evidence>
<evidence type="ECO:0000259" key="3">
    <source>
        <dbReference type="PROSITE" id="PS51186"/>
    </source>
</evidence>
<name>A0A6M1RRE5_9BACT</name>
<evidence type="ECO:0000313" key="5">
    <source>
        <dbReference type="Proteomes" id="UP000477311"/>
    </source>
</evidence>
<protein>
    <submittedName>
        <fullName evidence="4">GNAT family N-acetyltransferase</fullName>
    </submittedName>
</protein>
<dbReference type="InterPro" id="IPR050832">
    <property type="entry name" value="Bact_Acetyltransf"/>
</dbReference>
<keyword evidence="1 4" id="KW-0808">Transferase</keyword>
<gene>
    <name evidence="4" type="ORF">G4L39_01295</name>
</gene>
<dbReference type="PANTHER" id="PTHR43877:SF1">
    <property type="entry name" value="ACETYLTRANSFERASE"/>
    <property type="match status" value="1"/>
</dbReference>
<dbReference type="Gene3D" id="3.40.630.30">
    <property type="match status" value="1"/>
</dbReference>
<keyword evidence="5" id="KW-1185">Reference proteome</keyword>
<evidence type="ECO:0000256" key="1">
    <source>
        <dbReference type="ARBA" id="ARBA00022679"/>
    </source>
</evidence>
<dbReference type="EMBL" id="JAAKYA010000006">
    <property type="protein sequence ID" value="NGO38034.1"/>
    <property type="molecule type" value="Genomic_DNA"/>
</dbReference>
<dbReference type="InterPro" id="IPR000182">
    <property type="entry name" value="GNAT_dom"/>
</dbReference>